<reference evidence="2 3" key="1">
    <citation type="submission" date="2024-01" db="EMBL/GenBank/DDBJ databases">
        <title>Comparative genomics of Cryptococcus and Kwoniella reveals pathogenesis evolution and contrasting modes of karyotype evolution via chromosome fusion or intercentromeric recombination.</title>
        <authorList>
            <person name="Coelho M.A."/>
            <person name="David-Palma M."/>
            <person name="Shea T."/>
            <person name="Bowers K."/>
            <person name="McGinley-Smith S."/>
            <person name="Mohammad A.W."/>
            <person name="Gnirke A."/>
            <person name="Yurkov A.M."/>
            <person name="Nowrousian M."/>
            <person name="Sun S."/>
            <person name="Cuomo C.A."/>
            <person name="Heitman J."/>
        </authorList>
    </citation>
    <scope>NUCLEOTIDE SEQUENCE [LARGE SCALE GENOMIC DNA]</scope>
    <source>
        <strain evidence="2">CBS 11374</strain>
    </source>
</reference>
<evidence type="ECO:0000313" key="3">
    <source>
        <dbReference type="Proteomes" id="UP001329825"/>
    </source>
</evidence>
<feature type="compositionally biased region" description="Polar residues" evidence="1">
    <location>
        <begin position="84"/>
        <end position="98"/>
    </location>
</feature>
<proteinExistence type="predicted"/>
<gene>
    <name evidence="2" type="ORF">IL334_003374</name>
</gene>
<organism evidence="2 3">
    <name type="scientific">Kwoniella shivajii</name>
    <dbReference type="NCBI Taxonomy" id="564305"/>
    <lineage>
        <taxon>Eukaryota</taxon>
        <taxon>Fungi</taxon>
        <taxon>Dikarya</taxon>
        <taxon>Basidiomycota</taxon>
        <taxon>Agaricomycotina</taxon>
        <taxon>Tremellomycetes</taxon>
        <taxon>Tremellales</taxon>
        <taxon>Cryptococcaceae</taxon>
        <taxon>Kwoniella</taxon>
    </lineage>
</organism>
<feature type="region of interest" description="Disordered" evidence="1">
    <location>
        <begin position="77"/>
        <end position="110"/>
    </location>
</feature>
<evidence type="ECO:0000313" key="2">
    <source>
        <dbReference type="EMBL" id="WRT66418.1"/>
    </source>
</evidence>
<dbReference type="EMBL" id="CP141884">
    <property type="protein sequence ID" value="WRT66418.1"/>
    <property type="molecule type" value="Genomic_DNA"/>
</dbReference>
<protein>
    <submittedName>
        <fullName evidence="2">Uncharacterized protein</fullName>
    </submittedName>
</protein>
<dbReference type="GeneID" id="87955505"/>
<name>A0ABZ1CXX9_9TREE</name>
<sequence length="110" mass="12300">MPPKAEKEFWNDDHTREVIRGIIKSTLSNRSEIYSYPALSGVSDNGGDRINKKIQQILKKLCDTYPGFQGMVEEEVKNMAKGKSTGNGTPSPKKNGSTPKKRKVKDEDDD</sequence>
<keyword evidence="3" id="KW-1185">Reference proteome</keyword>
<evidence type="ECO:0000256" key="1">
    <source>
        <dbReference type="SAM" id="MobiDB-lite"/>
    </source>
</evidence>
<dbReference type="Proteomes" id="UP001329825">
    <property type="component" value="Chromosome 4"/>
</dbReference>
<dbReference type="RefSeq" id="XP_062791158.1">
    <property type="nucleotide sequence ID" value="XM_062935107.1"/>
</dbReference>
<accession>A0ABZ1CXX9</accession>